<evidence type="ECO:0000313" key="7">
    <source>
        <dbReference type="Proteomes" id="UP000324497"/>
    </source>
</evidence>
<dbReference type="KEGG" id="lng:BSQ50_07075"/>
<evidence type="ECO:0000256" key="2">
    <source>
        <dbReference type="ARBA" id="ARBA00023210"/>
    </source>
</evidence>
<keyword evidence="5" id="KW-0963">Cytoplasm</keyword>
<keyword evidence="1 5" id="KW-0132">Cell division</keyword>
<name>A0A3S6QVZ1_9LACO</name>
<evidence type="ECO:0000256" key="1">
    <source>
        <dbReference type="ARBA" id="ARBA00022618"/>
    </source>
</evidence>
<dbReference type="Gene3D" id="3.30.110.150">
    <property type="entry name" value="SepF-like protein"/>
    <property type="match status" value="1"/>
</dbReference>
<dbReference type="GO" id="GO:0005737">
    <property type="term" value="C:cytoplasm"/>
    <property type="evidence" value="ECO:0007669"/>
    <property type="project" value="UniProtKB-SubCell"/>
</dbReference>
<dbReference type="InterPro" id="IPR023052">
    <property type="entry name" value="Cell_div_SepF"/>
</dbReference>
<comment type="function">
    <text evidence="4 5">Cell division protein that is part of the divisome complex and is recruited early to the Z-ring. Probably stimulates Z-ring formation, perhaps through the cross-linking of FtsZ protofilaments. Its function overlaps with FtsA.</text>
</comment>
<evidence type="ECO:0000313" key="6">
    <source>
        <dbReference type="EMBL" id="AUJ32341.1"/>
    </source>
</evidence>
<dbReference type="Pfam" id="PF04472">
    <property type="entry name" value="SepF"/>
    <property type="match status" value="1"/>
</dbReference>
<keyword evidence="7" id="KW-1185">Reference proteome</keyword>
<reference evidence="6 7" key="1">
    <citation type="submission" date="2016-11" db="EMBL/GenBank/DDBJ databases">
        <title>Interaction between Lactobacillus species and yeast in water kefir.</title>
        <authorList>
            <person name="Behr J."/>
            <person name="Xu D."/>
            <person name="Vogel R.F."/>
        </authorList>
    </citation>
    <scope>NUCLEOTIDE SEQUENCE [LARGE SCALE GENOMIC DNA]</scope>
    <source>
        <strain evidence="6 7">TMW 1.1827</strain>
    </source>
</reference>
<keyword evidence="3 5" id="KW-0131">Cell cycle</keyword>
<comment type="subcellular location">
    <subcellularLocation>
        <location evidence="5">Cytoplasm</location>
    </subcellularLocation>
    <text evidence="5">Localizes to the division site, in a FtsZ-dependent manner.</text>
</comment>
<accession>A0A3S6QVZ1</accession>
<evidence type="ECO:0000256" key="3">
    <source>
        <dbReference type="ARBA" id="ARBA00023306"/>
    </source>
</evidence>
<dbReference type="PANTHER" id="PTHR35798:SF1">
    <property type="entry name" value="CELL DIVISION PROTEIN SEPF"/>
    <property type="match status" value="1"/>
</dbReference>
<dbReference type="InterPro" id="IPR038594">
    <property type="entry name" value="SepF-like_sf"/>
</dbReference>
<comment type="subunit">
    <text evidence="5">Homodimer. Interacts with FtsZ.</text>
</comment>
<evidence type="ECO:0000256" key="5">
    <source>
        <dbReference type="HAMAP-Rule" id="MF_01197"/>
    </source>
</evidence>
<comment type="similarity">
    <text evidence="5">Belongs to the SepF family.</text>
</comment>
<gene>
    <name evidence="5" type="primary">sepF</name>
    <name evidence="6" type="ORF">BSQ50_07075</name>
</gene>
<dbReference type="GO" id="GO:0000917">
    <property type="term" value="P:division septum assembly"/>
    <property type="evidence" value="ECO:0007669"/>
    <property type="project" value="UniProtKB-KW"/>
</dbReference>
<dbReference type="GeneID" id="78521186"/>
<dbReference type="InterPro" id="IPR007561">
    <property type="entry name" value="Cell_div_SepF/SepF-rel"/>
</dbReference>
<keyword evidence="2 5" id="KW-0717">Septation</keyword>
<dbReference type="RefSeq" id="WP_057886922.1">
    <property type="nucleotide sequence ID" value="NZ_CP018180.1"/>
</dbReference>
<dbReference type="PANTHER" id="PTHR35798">
    <property type="entry name" value="CELL DIVISION PROTEIN SEPF"/>
    <property type="match status" value="1"/>
</dbReference>
<dbReference type="EMBL" id="CP018180">
    <property type="protein sequence ID" value="AUJ32341.1"/>
    <property type="molecule type" value="Genomic_DNA"/>
</dbReference>
<dbReference type="GO" id="GO:0043093">
    <property type="term" value="P:FtsZ-dependent cytokinesis"/>
    <property type="evidence" value="ECO:0007669"/>
    <property type="project" value="UniProtKB-UniRule"/>
</dbReference>
<sequence>MGIGNKISRFFGVEAEEYDENTFPEEQAVNSEPVFATHGQKVVSITDKGRTGAEKKIALFEPRIYSDVKSIAGKLISDQAVVVNFQRMDDDQARRVVDFLTGTIFAINGEIQRIGDQIFLCTPRGFAVEGSLAGNFDNDEFS</sequence>
<dbReference type="AlphaFoldDB" id="A0A3S6QVZ1"/>
<evidence type="ECO:0000256" key="4">
    <source>
        <dbReference type="ARBA" id="ARBA00044936"/>
    </source>
</evidence>
<dbReference type="HAMAP" id="MF_01197">
    <property type="entry name" value="SepF"/>
    <property type="match status" value="1"/>
</dbReference>
<dbReference type="Proteomes" id="UP000324497">
    <property type="component" value="Chromosome"/>
</dbReference>
<proteinExistence type="inferred from homology"/>
<protein>
    <recommendedName>
        <fullName evidence="5">Cell division protein SepF</fullName>
    </recommendedName>
</protein>
<organism evidence="6 7">
    <name type="scientific">Liquorilactobacillus nagelii</name>
    <dbReference type="NCBI Taxonomy" id="82688"/>
    <lineage>
        <taxon>Bacteria</taxon>
        <taxon>Bacillati</taxon>
        <taxon>Bacillota</taxon>
        <taxon>Bacilli</taxon>
        <taxon>Lactobacillales</taxon>
        <taxon>Lactobacillaceae</taxon>
        <taxon>Liquorilactobacillus</taxon>
    </lineage>
</organism>